<sequence>MARSIFYVVPLCFVLLVAWADDRVLLTEEDERRWNTPPELIPEQLIKTSDVKSGRSLSIPITTNINVNAGNNAHSLGFQLVPEGVSYSESNSFDHPLSAASGGVSQSQSVSFSAGLTGIAGAVSEAASQYYPIYGNVGNVNSQVFGFDSAAATSSGSTQNGHATSSAASSVGFAHSSATSSIGAVRPSQGTTIRFPGQNQNRPMWSNIRPNNNKNNGHHPPRMPKLDIEVKPHRENNRGTIKLHVSTHETKWNDDQPKIHIHKWQPSSRTHDDDEQT</sequence>
<feature type="signal peptide" evidence="2">
    <location>
        <begin position="1"/>
        <end position="20"/>
    </location>
</feature>
<name>A0A6J3KFY2_9HYME</name>
<evidence type="ECO:0000256" key="1">
    <source>
        <dbReference type="SAM" id="MobiDB-lite"/>
    </source>
</evidence>
<dbReference type="KEGG" id="bvk:117234560"/>
<dbReference type="AlphaFoldDB" id="A0A6J3KFY2"/>
<dbReference type="GeneID" id="117234560"/>
<feature type="region of interest" description="Disordered" evidence="1">
    <location>
        <begin position="254"/>
        <end position="277"/>
    </location>
</feature>
<reference evidence="4" key="1">
    <citation type="submission" date="2025-08" db="UniProtKB">
        <authorList>
            <consortium name="RefSeq"/>
        </authorList>
    </citation>
    <scope>IDENTIFICATION</scope>
    <source>
        <tissue evidence="4">Muscle</tissue>
    </source>
</reference>
<keyword evidence="3" id="KW-1185">Reference proteome</keyword>
<evidence type="ECO:0000256" key="2">
    <source>
        <dbReference type="SAM" id="SignalP"/>
    </source>
</evidence>
<dbReference type="Proteomes" id="UP000504631">
    <property type="component" value="Unplaced"/>
</dbReference>
<feature type="compositionally biased region" description="Polar residues" evidence="1">
    <location>
        <begin position="181"/>
        <end position="210"/>
    </location>
</feature>
<gene>
    <name evidence="4" type="primary">LOC117234560</name>
</gene>
<feature type="region of interest" description="Disordered" evidence="1">
    <location>
        <begin position="181"/>
        <end position="226"/>
    </location>
</feature>
<dbReference type="RefSeq" id="XP_033351805.1">
    <property type="nucleotide sequence ID" value="XM_033495914.1"/>
</dbReference>
<accession>A0A6J3KFY2</accession>
<evidence type="ECO:0000313" key="4">
    <source>
        <dbReference type="RefSeq" id="XP_033351805.1"/>
    </source>
</evidence>
<organism evidence="3 4">
    <name type="scientific">Bombus vosnesenskii</name>
    <dbReference type="NCBI Taxonomy" id="207650"/>
    <lineage>
        <taxon>Eukaryota</taxon>
        <taxon>Metazoa</taxon>
        <taxon>Ecdysozoa</taxon>
        <taxon>Arthropoda</taxon>
        <taxon>Hexapoda</taxon>
        <taxon>Insecta</taxon>
        <taxon>Pterygota</taxon>
        <taxon>Neoptera</taxon>
        <taxon>Endopterygota</taxon>
        <taxon>Hymenoptera</taxon>
        <taxon>Apocrita</taxon>
        <taxon>Aculeata</taxon>
        <taxon>Apoidea</taxon>
        <taxon>Anthophila</taxon>
        <taxon>Apidae</taxon>
        <taxon>Bombus</taxon>
        <taxon>Pyrobombus</taxon>
    </lineage>
</organism>
<feature type="chain" id="PRO_5026960795" evidence="2">
    <location>
        <begin position="21"/>
        <end position="277"/>
    </location>
</feature>
<proteinExistence type="predicted"/>
<keyword evidence="2" id="KW-0732">Signal</keyword>
<protein>
    <submittedName>
        <fullName evidence="4">Uncharacterized protein LOC117234560 isoform X1</fullName>
    </submittedName>
</protein>
<evidence type="ECO:0000313" key="3">
    <source>
        <dbReference type="Proteomes" id="UP000504631"/>
    </source>
</evidence>